<dbReference type="InterPro" id="IPR051494">
    <property type="entry name" value="BSD_domain-containing"/>
</dbReference>
<proteinExistence type="predicted"/>
<dbReference type="PANTHER" id="PTHR16019">
    <property type="entry name" value="SYNAPSE-ASSOCIATED PROTEIN"/>
    <property type="match status" value="1"/>
</dbReference>
<sequence>MTTPQPEIDTATPAATAVEPPAAAPSTGVVDTSTAPSTASVKADKADGTGESTPTPTPTSESLNAHHLGLSREALEQEVGQVMGTLSSWWGGVKKQSASALSNIKADLDKTVIQAQADFEQLRTAKVEVVRKDPEQYAAEQAERSAAGSGESLLDRLATSTTQLQATLQSTIAAAAANPAVANAAENLRLASAKENIQLSVKQAEKLAEEYLHKGDKLRKDAEKWIGEAVKVVPPAPGSETAPTVSWDGSDWYSIVSQGAGPVETQGTGQGSGGPARTLAGSRKDALLARLREDKDLVLVDPLSPDTPPAQRERFERWLAKSWPAPKETMAAEGGMAGSVRMAVVPEHMTDDQFWQRYLYIRDTILEEDEKRQQLLKATEQSVQQPDDFTWDDEPESTPKPAPPTKLSTSAATPSMSPRDSEESYDVVSDQAKKEVKVVEAVPEKGEDKKDDDEDSDWE</sequence>
<evidence type="ECO:0000256" key="1">
    <source>
        <dbReference type="SAM" id="Coils"/>
    </source>
</evidence>
<organism evidence="4 5">
    <name type="scientific">Dioszegia hungarica</name>
    <dbReference type="NCBI Taxonomy" id="4972"/>
    <lineage>
        <taxon>Eukaryota</taxon>
        <taxon>Fungi</taxon>
        <taxon>Dikarya</taxon>
        <taxon>Basidiomycota</taxon>
        <taxon>Agaricomycotina</taxon>
        <taxon>Tremellomycetes</taxon>
        <taxon>Tremellales</taxon>
        <taxon>Bulleribasidiaceae</taxon>
        <taxon>Dioszegia</taxon>
    </lineage>
</organism>
<feature type="compositionally biased region" description="Polar residues" evidence="2">
    <location>
        <begin position="406"/>
        <end position="418"/>
    </location>
</feature>
<dbReference type="AlphaFoldDB" id="A0AA38H1T2"/>
<dbReference type="Pfam" id="PF03909">
    <property type="entry name" value="BSD"/>
    <property type="match status" value="1"/>
</dbReference>
<dbReference type="PROSITE" id="PS50858">
    <property type="entry name" value="BSD"/>
    <property type="match status" value="1"/>
</dbReference>
<dbReference type="PANTHER" id="PTHR16019:SF5">
    <property type="entry name" value="BSD DOMAIN-CONTAINING PROTEIN 1"/>
    <property type="match status" value="1"/>
</dbReference>
<feature type="region of interest" description="Disordered" evidence="2">
    <location>
        <begin position="1"/>
        <end position="69"/>
    </location>
</feature>
<evidence type="ECO:0000313" key="4">
    <source>
        <dbReference type="EMBL" id="KAI9632135.1"/>
    </source>
</evidence>
<evidence type="ECO:0000313" key="5">
    <source>
        <dbReference type="Proteomes" id="UP001164286"/>
    </source>
</evidence>
<evidence type="ECO:0000256" key="2">
    <source>
        <dbReference type="SAM" id="MobiDB-lite"/>
    </source>
</evidence>
<dbReference type="EMBL" id="JAKWFO010000015">
    <property type="protein sequence ID" value="KAI9632135.1"/>
    <property type="molecule type" value="Genomic_DNA"/>
</dbReference>
<feature type="compositionally biased region" description="Low complexity" evidence="2">
    <location>
        <begin position="10"/>
        <end position="27"/>
    </location>
</feature>
<evidence type="ECO:0000259" key="3">
    <source>
        <dbReference type="PROSITE" id="PS50858"/>
    </source>
</evidence>
<feature type="compositionally biased region" description="Basic and acidic residues" evidence="2">
    <location>
        <begin position="431"/>
        <end position="449"/>
    </location>
</feature>
<feature type="compositionally biased region" description="Low complexity" evidence="2">
    <location>
        <begin position="49"/>
        <end position="62"/>
    </location>
</feature>
<feature type="compositionally biased region" description="Acidic residues" evidence="2">
    <location>
        <begin position="450"/>
        <end position="459"/>
    </location>
</feature>
<dbReference type="InterPro" id="IPR035925">
    <property type="entry name" value="BSD_dom_sf"/>
</dbReference>
<dbReference type="GO" id="GO:0005737">
    <property type="term" value="C:cytoplasm"/>
    <property type="evidence" value="ECO:0007669"/>
    <property type="project" value="TreeGrafter"/>
</dbReference>
<dbReference type="InterPro" id="IPR005607">
    <property type="entry name" value="BSD_dom"/>
</dbReference>
<dbReference type="Proteomes" id="UP001164286">
    <property type="component" value="Unassembled WGS sequence"/>
</dbReference>
<comment type="caution">
    <text evidence="4">The sequence shown here is derived from an EMBL/GenBank/DDBJ whole genome shotgun (WGS) entry which is preliminary data.</text>
</comment>
<feature type="domain" description="BSD" evidence="3">
    <location>
        <begin position="341"/>
        <end position="366"/>
    </location>
</feature>
<feature type="compositionally biased region" description="Polar residues" evidence="2">
    <location>
        <begin position="29"/>
        <end position="40"/>
    </location>
</feature>
<feature type="region of interest" description="Disordered" evidence="2">
    <location>
        <begin position="376"/>
        <end position="459"/>
    </location>
</feature>
<gene>
    <name evidence="4" type="ORF">MKK02DRAFT_41279</name>
</gene>
<dbReference type="SUPFAM" id="SSF140383">
    <property type="entry name" value="BSD domain-like"/>
    <property type="match status" value="1"/>
</dbReference>
<protein>
    <recommendedName>
        <fullName evidence="3">BSD domain-containing protein</fullName>
    </recommendedName>
</protein>
<keyword evidence="5" id="KW-1185">Reference proteome</keyword>
<accession>A0AA38H1T2</accession>
<reference evidence="4" key="1">
    <citation type="journal article" date="2022" name="G3 (Bethesda)">
        <title>High quality genome of the basidiomycete yeast Dioszegia hungarica PDD-24b-2 isolated from cloud water.</title>
        <authorList>
            <person name="Jarrige D."/>
            <person name="Haridas S."/>
            <person name="Bleykasten-Grosshans C."/>
            <person name="Joly M."/>
            <person name="Nadalig T."/>
            <person name="Sancelme M."/>
            <person name="Vuilleumier S."/>
            <person name="Grigoriev I.V."/>
            <person name="Amato P."/>
            <person name="Bringel F."/>
        </authorList>
    </citation>
    <scope>NUCLEOTIDE SEQUENCE</scope>
    <source>
        <strain evidence="4">PDD-24b-2</strain>
    </source>
</reference>
<dbReference type="RefSeq" id="XP_052941912.1">
    <property type="nucleotide sequence ID" value="XM_053091503.1"/>
</dbReference>
<feature type="coiled-coil region" evidence="1">
    <location>
        <begin position="190"/>
        <end position="221"/>
    </location>
</feature>
<keyword evidence="1" id="KW-0175">Coiled coil</keyword>
<dbReference type="GeneID" id="77730708"/>
<feature type="region of interest" description="Disordered" evidence="2">
    <location>
        <begin position="260"/>
        <end position="279"/>
    </location>
</feature>
<name>A0AA38H1T2_9TREE</name>